<reference evidence="2 3" key="1">
    <citation type="submission" date="2024-02" db="EMBL/GenBank/DDBJ databases">
        <title>Roseibium algae sp. nov., isolated from marine alga (Grateloupia sp.), showing potential in myo-inositol conversion.</title>
        <authorList>
            <person name="Wang Y."/>
        </authorList>
    </citation>
    <scope>NUCLEOTIDE SEQUENCE [LARGE SCALE GENOMIC DNA]</scope>
    <source>
        <strain evidence="2 3">H3510</strain>
    </source>
</reference>
<accession>A0ABU8TGI6</accession>
<dbReference type="EMBL" id="JBAKIA010000002">
    <property type="protein sequence ID" value="MEJ8473260.1"/>
    <property type="molecule type" value="Genomic_DNA"/>
</dbReference>
<dbReference type="SUPFAM" id="SSF47413">
    <property type="entry name" value="lambda repressor-like DNA-binding domains"/>
    <property type="match status" value="1"/>
</dbReference>
<dbReference type="CDD" id="cd00093">
    <property type="entry name" value="HTH_XRE"/>
    <property type="match status" value="1"/>
</dbReference>
<dbReference type="SMART" id="SM00530">
    <property type="entry name" value="HTH_XRE"/>
    <property type="match status" value="1"/>
</dbReference>
<keyword evidence="3" id="KW-1185">Reference proteome</keyword>
<dbReference type="RefSeq" id="WP_340272822.1">
    <property type="nucleotide sequence ID" value="NZ_JBAKIA010000002.1"/>
</dbReference>
<proteinExistence type="predicted"/>
<gene>
    <name evidence="2" type="ORF">V6575_04110</name>
</gene>
<comment type="caution">
    <text evidence="2">The sequence shown here is derived from an EMBL/GenBank/DDBJ whole genome shotgun (WGS) entry which is preliminary data.</text>
</comment>
<feature type="domain" description="HTH cro/C1-type" evidence="1">
    <location>
        <begin position="15"/>
        <end position="69"/>
    </location>
</feature>
<protein>
    <submittedName>
        <fullName evidence="2">Helix-turn-helix domain-containing protein</fullName>
    </submittedName>
</protein>
<evidence type="ECO:0000313" key="2">
    <source>
        <dbReference type="EMBL" id="MEJ8473260.1"/>
    </source>
</evidence>
<dbReference type="Gene3D" id="1.10.260.40">
    <property type="entry name" value="lambda repressor-like DNA-binding domains"/>
    <property type="match status" value="1"/>
</dbReference>
<dbReference type="Pfam" id="PF01381">
    <property type="entry name" value="HTH_3"/>
    <property type="match status" value="1"/>
</dbReference>
<name>A0ABU8TGI6_9HYPH</name>
<evidence type="ECO:0000313" key="3">
    <source>
        <dbReference type="Proteomes" id="UP001385499"/>
    </source>
</evidence>
<evidence type="ECO:0000259" key="1">
    <source>
        <dbReference type="PROSITE" id="PS50943"/>
    </source>
</evidence>
<organism evidence="2 3">
    <name type="scientific">Roseibium algae</name>
    <dbReference type="NCBI Taxonomy" id="3123038"/>
    <lineage>
        <taxon>Bacteria</taxon>
        <taxon>Pseudomonadati</taxon>
        <taxon>Pseudomonadota</taxon>
        <taxon>Alphaproteobacteria</taxon>
        <taxon>Hyphomicrobiales</taxon>
        <taxon>Stappiaceae</taxon>
        <taxon>Roseibium</taxon>
    </lineage>
</organism>
<dbReference type="PROSITE" id="PS50943">
    <property type="entry name" value="HTH_CROC1"/>
    <property type="match status" value="1"/>
</dbReference>
<sequence length="86" mass="9184">MSDLARSPKQIGNIIRSARKNRGMSQAELGNHAGLRQGTISHIESGSSGVKVDTLLAVLGALDLELRIAPRSKSTASNLDLEDLFE</sequence>
<dbReference type="Proteomes" id="UP001385499">
    <property type="component" value="Unassembled WGS sequence"/>
</dbReference>
<dbReference type="InterPro" id="IPR001387">
    <property type="entry name" value="Cro/C1-type_HTH"/>
</dbReference>
<dbReference type="InterPro" id="IPR010982">
    <property type="entry name" value="Lambda_DNA-bd_dom_sf"/>
</dbReference>